<dbReference type="InterPro" id="IPR000644">
    <property type="entry name" value="CBS_dom"/>
</dbReference>
<dbReference type="AlphaFoldDB" id="A0ABD5NRF4"/>
<feature type="domain" description="CBS" evidence="2">
    <location>
        <begin position="11"/>
        <end position="60"/>
    </location>
</feature>
<accession>A0ABD5NRF4</accession>
<sequence>MPRTLYDCTAAELATHSVKHLDHDMHPSDVATWLEENGYDAAPVYADDGPIGFVHKDDITTDDESDTLDGSLTPLTIDYMISGDTSFADVLSALIEKPIYFLGGHNHVTGILTRADLNTAPARIYLFDRITYLEEHLRERIRERILDTKPDWKTTPVTADELDDIEDRYEDAQAANVALDELHYAQFSTLETIATNVEACWQACGFTTKGGAASRLHEVTDLRNDVAHATLLVENTDSNEFLSSGRTTEDLHNTLETVHDVLSNLQDAGYDPGASKAGDADDRTDAESSVP</sequence>
<protein>
    <submittedName>
        <fullName evidence="3">CBS domain-containing protein</fullName>
    </submittedName>
</protein>
<evidence type="ECO:0000256" key="1">
    <source>
        <dbReference type="SAM" id="MobiDB-lite"/>
    </source>
</evidence>
<proteinExistence type="predicted"/>
<feature type="region of interest" description="Disordered" evidence="1">
    <location>
        <begin position="265"/>
        <end position="291"/>
    </location>
</feature>
<dbReference type="Pfam" id="PF00571">
    <property type="entry name" value="CBS"/>
    <property type="match status" value="1"/>
</dbReference>
<keyword evidence="4" id="KW-1185">Reference proteome</keyword>
<dbReference type="InterPro" id="IPR046342">
    <property type="entry name" value="CBS_dom_sf"/>
</dbReference>
<comment type="caution">
    <text evidence="3">The sequence shown here is derived from an EMBL/GenBank/DDBJ whole genome shotgun (WGS) entry which is preliminary data.</text>
</comment>
<name>A0ABD5NRF4_9EURY</name>
<organism evidence="3 4">
    <name type="scientific">Halovivax cerinus</name>
    <dbReference type="NCBI Taxonomy" id="1487865"/>
    <lineage>
        <taxon>Archaea</taxon>
        <taxon>Methanobacteriati</taxon>
        <taxon>Methanobacteriota</taxon>
        <taxon>Stenosarchaea group</taxon>
        <taxon>Halobacteria</taxon>
        <taxon>Halobacteriales</taxon>
        <taxon>Natrialbaceae</taxon>
        <taxon>Halovivax</taxon>
    </lineage>
</organism>
<feature type="compositionally biased region" description="Basic and acidic residues" evidence="1">
    <location>
        <begin position="278"/>
        <end position="291"/>
    </location>
</feature>
<dbReference type="GeneID" id="73902129"/>
<reference evidence="3 4" key="1">
    <citation type="journal article" date="2019" name="Int. J. Syst. Evol. Microbiol.">
        <title>The Global Catalogue of Microorganisms (GCM) 10K type strain sequencing project: providing services to taxonomists for standard genome sequencing and annotation.</title>
        <authorList>
            <consortium name="The Broad Institute Genomics Platform"/>
            <consortium name="The Broad Institute Genome Sequencing Center for Infectious Disease"/>
            <person name="Wu L."/>
            <person name="Ma J."/>
        </authorList>
    </citation>
    <scope>NUCLEOTIDE SEQUENCE [LARGE SCALE GENOMIC DNA]</scope>
    <source>
        <strain evidence="3 4">IBRC-M 10256</strain>
    </source>
</reference>
<dbReference type="EMBL" id="JBHSAQ010000013">
    <property type="protein sequence ID" value="MFC3959505.1"/>
    <property type="molecule type" value="Genomic_DNA"/>
</dbReference>
<dbReference type="Proteomes" id="UP001595846">
    <property type="component" value="Unassembled WGS sequence"/>
</dbReference>
<gene>
    <name evidence="3" type="ORF">ACFOUR_14165</name>
</gene>
<evidence type="ECO:0000313" key="3">
    <source>
        <dbReference type="EMBL" id="MFC3959505.1"/>
    </source>
</evidence>
<evidence type="ECO:0000259" key="2">
    <source>
        <dbReference type="Pfam" id="PF00571"/>
    </source>
</evidence>
<evidence type="ECO:0000313" key="4">
    <source>
        <dbReference type="Proteomes" id="UP001595846"/>
    </source>
</evidence>
<dbReference type="RefSeq" id="WP_256533018.1">
    <property type="nucleotide sequence ID" value="NZ_CP101824.1"/>
</dbReference>
<dbReference type="SUPFAM" id="SSF54631">
    <property type="entry name" value="CBS-domain pair"/>
    <property type="match status" value="1"/>
</dbReference>